<keyword evidence="3" id="KW-0050">Antiport</keyword>
<comment type="caution">
    <text evidence="12">The sequence shown here is derived from an EMBL/GenBank/DDBJ whole genome shotgun (WGS) entry which is preliminary data.</text>
</comment>
<feature type="transmembrane region" description="Helical" evidence="10">
    <location>
        <begin position="112"/>
        <end position="145"/>
    </location>
</feature>
<feature type="transmembrane region" description="Helical" evidence="10">
    <location>
        <begin position="447"/>
        <end position="471"/>
    </location>
</feature>
<feature type="transmembrane region" description="Helical" evidence="10">
    <location>
        <begin position="198"/>
        <end position="217"/>
    </location>
</feature>
<reference evidence="12" key="2">
    <citation type="submission" date="2021-04" db="EMBL/GenBank/DDBJ databases">
        <authorList>
            <person name="Gilroy R."/>
        </authorList>
    </citation>
    <scope>NUCLEOTIDE SEQUENCE</scope>
    <source>
        <strain evidence="12">ChiBcec15-1070</strain>
    </source>
</reference>
<evidence type="ECO:0000256" key="1">
    <source>
        <dbReference type="ARBA" id="ARBA00004651"/>
    </source>
</evidence>
<evidence type="ECO:0000256" key="4">
    <source>
        <dbReference type="ARBA" id="ARBA00022475"/>
    </source>
</evidence>
<proteinExistence type="inferred from homology"/>
<keyword evidence="7 10" id="KW-0472">Membrane</keyword>
<feature type="domain" description="Na+/H+ antiporter NhaC-like C-terminal" evidence="11">
    <location>
        <begin position="163"/>
        <end position="471"/>
    </location>
</feature>
<accession>A0A9D1TZN6</accession>
<sequence>MTQRQPTIIQSVIPILVLLGLIMATVLGTGADALPGANQLSLLIASAVGVCIAVYNRVRWADMMQGMVHTISASLPAILILLMVGMLSGSWMISGVIPTMIYYGLEILQPDYFLPACVVIAAAVSVATGSSWSTIATIGVALIGIGHALGFNMAMTAGAIISGAYFGDKVSPLSDTTNLASAVTGTDLFAHIRYMMQTTVPSLVLTLIAFTVLTLTADSGEATAAGVNAFQQTVAQTYQIHPALLLIPVLAVFLIIRKVPAVPVLMIGSLVAIGAAALYQREFLATLVPDGSLTFGSGYELLTRALYGEITPHTGDASVDRLLSTGGMAGMLNTVWLIVTAMVFGGVMEAGHFLERITTAILGRVRSAGGLVTTATGSCLLFNLTSGDQYMSIVVPGKMFIGAFRRNGLQSRLLSRTLEDGGTATSVLVPWNTCGATQASILGVPTLAYLPFTFFCWLSPLMTLAVAWAGWGIRREEPPVEGDSLPESIEEVETYSVPR</sequence>
<evidence type="ECO:0000256" key="10">
    <source>
        <dbReference type="SAM" id="Phobius"/>
    </source>
</evidence>
<dbReference type="InterPro" id="IPR052180">
    <property type="entry name" value="NhaC_Na-H+_Antiporter"/>
</dbReference>
<feature type="transmembrane region" description="Helical" evidence="10">
    <location>
        <begin position="261"/>
        <end position="279"/>
    </location>
</feature>
<dbReference type="Proteomes" id="UP000823926">
    <property type="component" value="Unassembled WGS sequence"/>
</dbReference>
<evidence type="ECO:0000256" key="2">
    <source>
        <dbReference type="ARBA" id="ARBA00022448"/>
    </source>
</evidence>
<dbReference type="InterPro" id="IPR004770">
    <property type="entry name" value="Na/H_antiport_NhaC"/>
</dbReference>
<evidence type="ECO:0000313" key="12">
    <source>
        <dbReference type="EMBL" id="HIW11449.1"/>
    </source>
</evidence>
<keyword evidence="5 10" id="KW-0812">Transmembrane</keyword>
<comment type="subcellular location">
    <subcellularLocation>
        <location evidence="1">Cell membrane</location>
        <topology evidence="1">Multi-pass membrane protein</topology>
    </subcellularLocation>
</comment>
<keyword evidence="6 10" id="KW-1133">Transmembrane helix</keyword>
<dbReference type="GO" id="GO:0005886">
    <property type="term" value="C:plasma membrane"/>
    <property type="evidence" value="ECO:0007669"/>
    <property type="project" value="UniProtKB-SubCell"/>
</dbReference>
<evidence type="ECO:0000256" key="3">
    <source>
        <dbReference type="ARBA" id="ARBA00022449"/>
    </source>
</evidence>
<organism evidence="12 13">
    <name type="scientific">Candidatus Rikenella faecigallinarum</name>
    <dbReference type="NCBI Taxonomy" id="2838745"/>
    <lineage>
        <taxon>Bacteria</taxon>
        <taxon>Pseudomonadati</taxon>
        <taxon>Bacteroidota</taxon>
        <taxon>Bacteroidia</taxon>
        <taxon>Bacteroidales</taxon>
        <taxon>Rikenellaceae</taxon>
        <taxon>Rikenella</taxon>
    </lineage>
</organism>
<gene>
    <name evidence="12" type="primary">nhaC</name>
    <name evidence="12" type="ORF">H9888_08145</name>
</gene>
<dbReference type="GO" id="GO:0015297">
    <property type="term" value="F:antiporter activity"/>
    <property type="evidence" value="ECO:0007669"/>
    <property type="project" value="UniProtKB-KW"/>
</dbReference>
<keyword evidence="2" id="KW-0813">Transport</keyword>
<dbReference type="Pfam" id="PF03553">
    <property type="entry name" value="Na_H_antiporter"/>
    <property type="match status" value="1"/>
</dbReference>
<name>A0A9D1TZN6_9BACT</name>
<feature type="transmembrane region" description="Helical" evidence="10">
    <location>
        <begin position="37"/>
        <end position="55"/>
    </location>
</feature>
<evidence type="ECO:0000313" key="13">
    <source>
        <dbReference type="Proteomes" id="UP000823926"/>
    </source>
</evidence>
<dbReference type="InterPro" id="IPR018461">
    <property type="entry name" value="Na/H_Antiport_NhaC-like_C"/>
</dbReference>
<feature type="region of interest" description="Disordered" evidence="9">
    <location>
        <begin position="478"/>
        <end position="499"/>
    </location>
</feature>
<dbReference type="AlphaFoldDB" id="A0A9D1TZN6"/>
<keyword evidence="4" id="KW-1003">Cell membrane</keyword>
<protein>
    <submittedName>
        <fullName evidence="12">Na+/H+ antiporter NhaC</fullName>
    </submittedName>
</protein>
<evidence type="ECO:0000256" key="6">
    <source>
        <dbReference type="ARBA" id="ARBA00022989"/>
    </source>
</evidence>
<comment type="similarity">
    <text evidence="8">Belongs to the NhaC Na(+)/H(+) (TC 2.A.35) antiporter family.</text>
</comment>
<reference evidence="12" key="1">
    <citation type="journal article" date="2021" name="PeerJ">
        <title>Extensive microbial diversity within the chicken gut microbiome revealed by metagenomics and culture.</title>
        <authorList>
            <person name="Gilroy R."/>
            <person name="Ravi A."/>
            <person name="Getino M."/>
            <person name="Pursley I."/>
            <person name="Horton D.L."/>
            <person name="Alikhan N.F."/>
            <person name="Baker D."/>
            <person name="Gharbi K."/>
            <person name="Hall N."/>
            <person name="Watson M."/>
            <person name="Adriaenssens E.M."/>
            <person name="Foster-Nyarko E."/>
            <person name="Jarju S."/>
            <person name="Secka A."/>
            <person name="Antonio M."/>
            <person name="Oren A."/>
            <person name="Chaudhuri R.R."/>
            <person name="La Ragione R."/>
            <person name="Hildebrand F."/>
            <person name="Pallen M.J."/>
        </authorList>
    </citation>
    <scope>NUCLEOTIDE SEQUENCE</scope>
    <source>
        <strain evidence="12">ChiBcec15-1070</strain>
    </source>
</reference>
<dbReference type="PANTHER" id="PTHR33451">
    <property type="entry name" value="MALATE-2H(+)/NA(+)-LACTATE ANTIPORTER"/>
    <property type="match status" value="1"/>
</dbReference>
<dbReference type="PANTHER" id="PTHR33451:SF3">
    <property type="entry name" value="MALATE-2H(+)_NA(+)-LACTATE ANTIPORTER"/>
    <property type="match status" value="1"/>
</dbReference>
<evidence type="ECO:0000256" key="5">
    <source>
        <dbReference type="ARBA" id="ARBA00022692"/>
    </source>
</evidence>
<evidence type="ECO:0000256" key="8">
    <source>
        <dbReference type="ARBA" id="ARBA00038435"/>
    </source>
</evidence>
<feature type="transmembrane region" description="Helical" evidence="10">
    <location>
        <begin position="67"/>
        <end position="92"/>
    </location>
</feature>
<evidence type="ECO:0000256" key="9">
    <source>
        <dbReference type="SAM" id="MobiDB-lite"/>
    </source>
</evidence>
<evidence type="ECO:0000256" key="7">
    <source>
        <dbReference type="ARBA" id="ARBA00023136"/>
    </source>
</evidence>
<feature type="transmembrane region" description="Helical" evidence="10">
    <location>
        <begin position="328"/>
        <end position="347"/>
    </location>
</feature>
<dbReference type="NCBIfam" id="TIGR00931">
    <property type="entry name" value="antiport_nhaC"/>
    <property type="match status" value="1"/>
</dbReference>
<feature type="transmembrane region" description="Helical" evidence="10">
    <location>
        <begin position="12"/>
        <end position="31"/>
    </location>
</feature>
<feature type="transmembrane region" description="Helical" evidence="10">
    <location>
        <begin position="237"/>
        <end position="256"/>
    </location>
</feature>
<evidence type="ECO:0000259" key="11">
    <source>
        <dbReference type="Pfam" id="PF03553"/>
    </source>
</evidence>
<dbReference type="EMBL" id="DXHL01000037">
    <property type="protein sequence ID" value="HIW11449.1"/>
    <property type="molecule type" value="Genomic_DNA"/>
</dbReference>